<proteinExistence type="predicted"/>
<comment type="caution">
    <text evidence="1">The sequence shown here is derived from an EMBL/GenBank/DDBJ whole genome shotgun (WGS) entry which is preliminary data.</text>
</comment>
<organism evidence="1 2">
    <name type="scientific">Ferrovibrio xuzhouensis</name>
    <dbReference type="NCBI Taxonomy" id="1576914"/>
    <lineage>
        <taxon>Bacteria</taxon>
        <taxon>Pseudomonadati</taxon>
        <taxon>Pseudomonadota</taxon>
        <taxon>Alphaproteobacteria</taxon>
        <taxon>Rhodospirillales</taxon>
        <taxon>Rhodospirillaceae</taxon>
        <taxon>Ferrovibrio</taxon>
    </lineage>
</organism>
<name>A0ABV7VFJ0_9PROT</name>
<evidence type="ECO:0000313" key="1">
    <source>
        <dbReference type="EMBL" id="MFC3676215.1"/>
    </source>
</evidence>
<dbReference type="Pfam" id="PF11697">
    <property type="entry name" value="DUF3293"/>
    <property type="match status" value="1"/>
</dbReference>
<sequence>MISNATLRGYAATTYGVTGPDGTLLGLRLGSHSPATDRLLRQLGAASLCCLNAWNPLSRRLPAARNMAAHLRLKRDLAARGLHALAHTGIPDNPHWQPEPGFAVLDLETEKAIRLGETYGQYAVVCYRRGETADLLLTRLARR</sequence>
<dbReference type="EMBL" id="JBHRYJ010000002">
    <property type="protein sequence ID" value="MFC3676215.1"/>
    <property type="molecule type" value="Genomic_DNA"/>
</dbReference>
<evidence type="ECO:0000313" key="2">
    <source>
        <dbReference type="Proteomes" id="UP001595711"/>
    </source>
</evidence>
<dbReference type="RefSeq" id="WP_379726405.1">
    <property type="nucleotide sequence ID" value="NZ_JBHRYJ010000002.1"/>
</dbReference>
<gene>
    <name evidence="1" type="ORF">ACFOOQ_11715</name>
</gene>
<keyword evidence="2" id="KW-1185">Reference proteome</keyword>
<accession>A0ABV7VFJ0</accession>
<protein>
    <submittedName>
        <fullName evidence="1">DUF3293 domain-containing protein</fullName>
    </submittedName>
</protein>
<dbReference type="InterPro" id="IPR021710">
    <property type="entry name" value="DUF3293"/>
</dbReference>
<reference evidence="2" key="1">
    <citation type="journal article" date="2019" name="Int. J. Syst. Evol. Microbiol.">
        <title>The Global Catalogue of Microorganisms (GCM) 10K type strain sequencing project: providing services to taxonomists for standard genome sequencing and annotation.</title>
        <authorList>
            <consortium name="The Broad Institute Genomics Platform"/>
            <consortium name="The Broad Institute Genome Sequencing Center for Infectious Disease"/>
            <person name="Wu L."/>
            <person name="Ma J."/>
        </authorList>
    </citation>
    <scope>NUCLEOTIDE SEQUENCE [LARGE SCALE GENOMIC DNA]</scope>
    <source>
        <strain evidence="2">KCTC 42182</strain>
    </source>
</reference>
<dbReference type="Proteomes" id="UP001595711">
    <property type="component" value="Unassembled WGS sequence"/>
</dbReference>